<reference evidence="1 2" key="1">
    <citation type="submission" date="2014-09" db="EMBL/GenBank/DDBJ databases">
        <authorList>
            <person name="Grob C."/>
            <person name="Taubert M."/>
            <person name="Howat A.M."/>
            <person name="Burns O.J."/>
            <person name="Dixon J.L."/>
            <person name="Chen Y."/>
            <person name="Murrell J.C."/>
        </authorList>
    </citation>
    <scope>NUCLEOTIDE SEQUENCE [LARGE SCALE GENOMIC DNA]</scope>
    <source>
        <strain evidence="1">L4</strain>
    </source>
</reference>
<name>A0A0A0BKF8_9GAMM</name>
<proteinExistence type="predicted"/>
<dbReference type="RefSeq" id="WP_052093986.1">
    <property type="nucleotide sequence ID" value="NZ_JRQD01000002.1"/>
</dbReference>
<sequence>MREIEGLEYAVDVLRPMWEEIDQHFNDENKKFISIMKQDHDAIGRVLKAHIVVEHYLTIYLQQNLTIENIDDIKLTFAQKVALLPSSGSAVSAIKLGIKKLNQVRNKFAHRLEVELEELEINAINEVIRIFRPGVVFGNNLDRIEAFVTIAVTFLIVPPQELQELFAEAFSKVTIYEAI</sequence>
<dbReference type="AlphaFoldDB" id="A0A0A0BKF8"/>
<dbReference type="Proteomes" id="UP000029999">
    <property type="component" value="Unassembled WGS sequence"/>
</dbReference>
<organism evidence="1 2">
    <name type="scientific">Methylophaga thiooxydans</name>
    <dbReference type="NCBI Taxonomy" id="392484"/>
    <lineage>
        <taxon>Bacteria</taxon>
        <taxon>Pseudomonadati</taxon>
        <taxon>Pseudomonadota</taxon>
        <taxon>Gammaproteobacteria</taxon>
        <taxon>Thiotrichales</taxon>
        <taxon>Piscirickettsiaceae</taxon>
        <taxon>Methylophaga</taxon>
    </lineage>
</organism>
<dbReference type="EMBL" id="JRQD01000002">
    <property type="protein sequence ID" value="KGM07584.1"/>
    <property type="molecule type" value="Genomic_DNA"/>
</dbReference>
<evidence type="ECO:0000313" key="1">
    <source>
        <dbReference type="EMBL" id="KGM07584.1"/>
    </source>
</evidence>
<comment type="caution">
    <text evidence="1">The sequence shown here is derived from an EMBL/GenBank/DDBJ whole genome shotgun (WGS) entry which is preliminary data.</text>
</comment>
<accession>A0A0A0BKF8</accession>
<gene>
    <name evidence="1" type="ORF">LP43_1200</name>
</gene>
<protein>
    <submittedName>
        <fullName evidence="1">Uncharacterized protein</fullName>
    </submittedName>
</protein>
<evidence type="ECO:0000313" key="2">
    <source>
        <dbReference type="Proteomes" id="UP000029999"/>
    </source>
</evidence>